<protein>
    <submittedName>
        <fullName evidence="2">ATP-binding cassette sub-family A member 13-like protein</fullName>
    </submittedName>
</protein>
<evidence type="ECO:0000313" key="3">
    <source>
        <dbReference type="Proteomes" id="UP000285301"/>
    </source>
</evidence>
<dbReference type="InterPro" id="IPR026082">
    <property type="entry name" value="ABCA"/>
</dbReference>
<reference evidence="2 3" key="1">
    <citation type="journal article" date="2018" name="Gigascience">
        <title>Genomes of trombidid mites reveal novel predicted allergens and laterally-transferred genes associated with secondary metabolism.</title>
        <authorList>
            <person name="Dong X."/>
            <person name="Chaisiri K."/>
            <person name="Xia D."/>
            <person name="Armstrong S.D."/>
            <person name="Fang Y."/>
            <person name="Donnelly M.J."/>
            <person name="Kadowaki T."/>
            <person name="McGarry J.W."/>
            <person name="Darby A.C."/>
            <person name="Makepeace B.L."/>
        </authorList>
    </citation>
    <scope>NUCLEOTIDE SEQUENCE [LARGE SCALE GENOMIC DNA]</scope>
    <source>
        <strain evidence="2">UoL-WK</strain>
    </source>
</reference>
<dbReference type="PANTHER" id="PTHR19229:SF250">
    <property type="entry name" value="ABC TRANSPORTER DOMAIN-CONTAINING PROTEIN-RELATED"/>
    <property type="match status" value="1"/>
</dbReference>
<dbReference type="Gene3D" id="3.40.50.300">
    <property type="entry name" value="P-loop containing nucleotide triphosphate hydrolases"/>
    <property type="match status" value="1"/>
</dbReference>
<feature type="domain" description="ABC transporter" evidence="1">
    <location>
        <begin position="26"/>
        <end position="78"/>
    </location>
</feature>
<dbReference type="PANTHER" id="PTHR19229">
    <property type="entry name" value="ATP-BINDING CASSETTE TRANSPORTER SUBFAMILY A ABCA"/>
    <property type="match status" value="1"/>
</dbReference>
<dbReference type="OrthoDB" id="6512862at2759"/>
<evidence type="ECO:0000259" key="1">
    <source>
        <dbReference type="Pfam" id="PF00005"/>
    </source>
</evidence>
<organism evidence="2 3">
    <name type="scientific">Dinothrombium tinctorium</name>
    <dbReference type="NCBI Taxonomy" id="1965070"/>
    <lineage>
        <taxon>Eukaryota</taxon>
        <taxon>Metazoa</taxon>
        <taxon>Ecdysozoa</taxon>
        <taxon>Arthropoda</taxon>
        <taxon>Chelicerata</taxon>
        <taxon>Arachnida</taxon>
        <taxon>Acari</taxon>
        <taxon>Acariformes</taxon>
        <taxon>Trombidiformes</taxon>
        <taxon>Prostigmata</taxon>
        <taxon>Anystina</taxon>
        <taxon>Parasitengona</taxon>
        <taxon>Trombidioidea</taxon>
        <taxon>Trombidiidae</taxon>
        <taxon>Dinothrombium</taxon>
    </lineage>
</organism>
<dbReference type="GO" id="GO:0005524">
    <property type="term" value="F:ATP binding"/>
    <property type="evidence" value="ECO:0007669"/>
    <property type="project" value="UniProtKB-KW"/>
</dbReference>
<dbReference type="GO" id="GO:0140359">
    <property type="term" value="F:ABC-type transporter activity"/>
    <property type="evidence" value="ECO:0007669"/>
    <property type="project" value="InterPro"/>
</dbReference>
<dbReference type="GO" id="GO:0005319">
    <property type="term" value="F:lipid transporter activity"/>
    <property type="evidence" value="ECO:0007669"/>
    <property type="project" value="TreeGrafter"/>
</dbReference>
<keyword evidence="2" id="KW-0547">Nucleotide-binding</keyword>
<sequence>MSLILSHYSIFALKKKFKLYSLFILNNKSDVNCLLQLLNLNVTDDRTIESYSGGNKRKLSIAVALLRLPNVLLLDEPSASVDICTKYQMWLLLCIFIMQSYSNLACDNNL</sequence>
<keyword evidence="2" id="KW-0067">ATP-binding</keyword>
<dbReference type="GO" id="GO:0016887">
    <property type="term" value="F:ATP hydrolysis activity"/>
    <property type="evidence" value="ECO:0007669"/>
    <property type="project" value="InterPro"/>
</dbReference>
<comment type="caution">
    <text evidence="2">The sequence shown here is derived from an EMBL/GenBank/DDBJ whole genome shotgun (WGS) entry which is preliminary data.</text>
</comment>
<evidence type="ECO:0000313" key="2">
    <source>
        <dbReference type="EMBL" id="RWS03743.1"/>
    </source>
</evidence>
<gene>
    <name evidence="2" type="ORF">B4U79_09619</name>
</gene>
<accession>A0A443QL36</accession>
<dbReference type="EMBL" id="NCKU01006193">
    <property type="protein sequence ID" value="RWS03743.1"/>
    <property type="molecule type" value="Genomic_DNA"/>
</dbReference>
<dbReference type="InterPro" id="IPR027417">
    <property type="entry name" value="P-loop_NTPase"/>
</dbReference>
<dbReference type="SUPFAM" id="SSF52540">
    <property type="entry name" value="P-loop containing nucleoside triphosphate hydrolases"/>
    <property type="match status" value="1"/>
</dbReference>
<dbReference type="Pfam" id="PF00005">
    <property type="entry name" value="ABC_tran"/>
    <property type="match status" value="1"/>
</dbReference>
<name>A0A443QL36_9ACAR</name>
<dbReference type="Proteomes" id="UP000285301">
    <property type="component" value="Unassembled WGS sequence"/>
</dbReference>
<proteinExistence type="predicted"/>
<dbReference type="STRING" id="1965070.A0A443QL36"/>
<keyword evidence="3" id="KW-1185">Reference proteome</keyword>
<dbReference type="GO" id="GO:0016020">
    <property type="term" value="C:membrane"/>
    <property type="evidence" value="ECO:0007669"/>
    <property type="project" value="InterPro"/>
</dbReference>
<dbReference type="AlphaFoldDB" id="A0A443QL36"/>
<dbReference type="InterPro" id="IPR003439">
    <property type="entry name" value="ABC_transporter-like_ATP-bd"/>
</dbReference>